<sequence length="688" mass="74304">MRRRPAALTFHRLSPLQALVDFVLAVGAYWLGFRARFDLDKVNDRYSNLFNHTWFIAAACIVIAVWAFGGYHRRWRYTEAADAVRVAQGVVLGILLFVGANQLLQPVTNTLTRSHRDSAGKPIVESVNTVVNVPNGMLVFTVVAGVLLLLGARVAVRSFADGRLLLGFRSRRSGRSALIVGAGEGGRLVLREMLRNPSLGLRPVGFVDDDDRKLRTRIDGVRVLGRIRDLPRVIDEVEPDEIIIAIPSAPGTLRADVLRAGRRRGVTVRTLPTVFELLQAGEGTAVRQVREVRVEDVLGRDPVRMELDRVGAYLRDQVVLVTGAGGSIGSELCRQIARVGPARLVILDHAEDNLFQIERELLEDRQVPEAVVASVIADVKEGDRVREILAEHRPQVVFHAAAYKHVALMEANPVEAVHNNAVATRSLARLCGEAGVERFVLVSTDKAVDPKTVMGASKALAELAVESAAQRWPGTRFSCVRFGNVLGSSGSVVPIFQRQIRLGGPVTVTDPAMTRYFMTIPEAVQLVIQSGSLGRTGEILVLDMGEPVAIMQLARDMIELSGLKPDEDIAIEVVGSRPGEKLHEELFNPFEVPRPTDAERIQRAERTVFDPAVVEAMFNDVGLLVLEGDAAGLAAKVAELQRAHAEMPVPGSASAAPPGTGDGGRGGSADGGSPGARDVGANAYTGPL</sequence>
<reference evidence="5 6" key="1">
    <citation type="journal article" date="2013" name="Biodegradation">
        <title>Quantitative proteomic analysis of ibuprofen-degrading Patulibacter sp. strain I11.</title>
        <authorList>
            <person name="Almeida B."/>
            <person name="Kjeldal H."/>
            <person name="Lolas I."/>
            <person name="Knudsen A.D."/>
            <person name="Carvalho G."/>
            <person name="Nielsen K.L."/>
            <person name="Barreto Crespo M.T."/>
            <person name="Stensballe A."/>
            <person name="Nielsen J.L."/>
        </authorList>
    </citation>
    <scope>NUCLEOTIDE SEQUENCE [LARGE SCALE GENOMIC DNA]</scope>
    <source>
        <strain evidence="5 6">I11</strain>
    </source>
</reference>
<dbReference type="Proteomes" id="UP000005143">
    <property type="component" value="Unassembled WGS sequence"/>
</dbReference>
<protein>
    <submittedName>
        <fullName evidence="5">UDP-N-acetylglucosamine 46-dehydratase</fullName>
        <ecNumber evidence="5">4.2.1.-</ecNumber>
    </submittedName>
</protein>
<keyword evidence="3" id="KW-0812">Transmembrane</keyword>
<keyword evidence="3" id="KW-1133">Transmembrane helix</keyword>
<evidence type="ECO:0000256" key="2">
    <source>
        <dbReference type="SAM" id="MobiDB-lite"/>
    </source>
</evidence>
<gene>
    <name evidence="5" type="ORF">PAI11_34880</name>
</gene>
<dbReference type="GO" id="GO:0016829">
    <property type="term" value="F:lyase activity"/>
    <property type="evidence" value="ECO:0007669"/>
    <property type="project" value="UniProtKB-KW"/>
</dbReference>
<proteinExistence type="inferred from homology"/>
<dbReference type="SUPFAM" id="SSF51735">
    <property type="entry name" value="NAD(P)-binding Rossmann-fold domains"/>
    <property type="match status" value="2"/>
</dbReference>
<accession>H0E9G9</accession>
<feature type="domain" description="Ketoreductase" evidence="4">
    <location>
        <begin position="317"/>
        <end position="488"/>
    </location>
</feature>
<feature type="region of interest" description="Disordered" evidence="2">
    <location>
        <begin position="646"/>
        <end position="688"/>
    </location>
</feature>
<dbReference type="InterPro" id="IPR057326">
    <property type="entry name" value="KR_dom"/>
</dbReference>
<dbReference type="Gene3D" id="3.40.50.720">
    <property type="entry name" value="NAD(P)-binding Rossmann-like Domain"/>
    <property type="match status" value="2"/>
</dbReference>
<dbReference type="InterPro" id="IPR036291">
    <property type="entry name" value="NAD(P)-bd_dom_sf"/>
</dbReference>
<feature type="transmembrane region" description="Helical" evidence="3">
    <location>
        <begin position="52"/>
        <end position="71"/>
    </location>
</feature>
<dbReference type="PANTHER" id="PTHR43318:SF1">
    <property type="entry name" value="POLYSACCHARIDE BIOSYNTHESIS PROTEIN EPSC-RELATED"/>
    <property type="match status" value="1"/>
</dbReference>
<dbReference type="SMART" id="SM00822">
    <property type="entry name" value="PKS_KR"/>
    <property type="match status" value="1"/>
</dbReference>
<dbReference type="PATRIC" id="fig|1097667.3.peg.3460"/>
<dbReference type="InterPro" id="IPR051203">
    <property type="entry name" value="Polysaccharide_Synthase-Rel"/>
</dbReference>
<evidence type="ECO:0000256" key="1">
    <source>
        <dbReference type="ARBA" id="ARBA00007430"/>
    </source>
</evidence>
<dbReference type="OrthoDB" id="9804264at2"/>
<organism evidence="5 6">
    <name type="scientific">Patulibacter medicamentivorans</name>
    <dbReference type="NCBI Taxonomy" id="1097667"/>
    <lineage>
        <taxon>Bacteria</taxon>
        <taxon>Bacillati</taxon>
        <taxon>Actinomycetota</taxon>
        <taxon>Thermoleophilia</taxon>
        <taxon>Solirubrobacterales</taxon>
        <taxon>Patulibacteraceae</taxon>
        <taxon>Patulibacter</taxon>
    </lineage>
</organism>
<evidence type="ECO:0000259" key="4">
    <source>
        <dbReference type="SMART" id="SM00822"/>
    </source>
</evidence>
<feature type="transmembrane region" description="Helical" evidence="3">
    <location>
        <begin position="137"/>
        <end position="156"/>
    </location>
</feature>
<dbReference type="CDD" id="cd05237">
    <property type="entry name" value="UDP_invert_4-6DH_SDR_e"/>
    <property type="match status" value="1"/>
</dbReference>
<feature type="compositionally biased region" description="Low complexity" evidence="2">
    <location>
        <begin position="650"/>
        <end position="659"/>
    </location>
</feature>
<dbReference type="Pfam" id="PF02719">
    <property type="entry name" value="Polysacc_synt_2"/>
    <property type="match status" value="1"/>
</dbReference>
<dbReference type="AlphaFoldDB" id="H0E9G9"/>
<dbReference type="InterPro" id="IPR003869">
    <property type="entry name" value="Polysac_CapD-like"/>
</dbReference>
<evidence type="ECO:0000313" key="6">
    <source>
        <dbReference type="Proteomes" id="UP000005143"/>
    </source>
</evidence>
<keyword evidence="3" id="KW-0472">Membrane</keyword>
<dbReference type="Pfam" id="PF13727">
    <property type="entry name" value="CoA_binding_3"/>
    <property type="match status" value="1"/>
</dbReference>
<dbReference type="PANTHER" id="PTHR43318">
    <property type="entry name" value="UDP-N-ACETYLGLUCOSAMINE 4,6-DEHYDRATASE"/>
    <property type="match status" value="1"/>
</dbReference>
<comment type="similarity">
    <text evidence="1">Belongs to the polysaccharide synthase family.</text>
</comment>
<feature type="transmembrane region" description="Helical" evidence="3">
    <location>
        <begin position="12"/>
        <end position="32"/>
    </location>
</feature>
<evidence type="ECO:0000313" key="5">
    <source>
        <dbReference type="EMBL" id="EHN09682.1"/>
    </source>
</evidence>
<dbReference type="RefSeq" id="WP_007577624.1">
    <property type="nucleotide sequence ID" value="NZ_AGUD01000260.1"/>
</dbReference>
<name>H0E9G9_9ACTN</name>
<feature type="compositionally biased region" description="Gly residues" evidence="2">
    <location>
        <begin position="660"/>
        <end position="674"/>
    </location>
</feature>
<dbReference type="EC" id="4.2.1.-" evidence="5"/>
<comment type="caution">
    <text evidence="5">The sequence shown here is derived from an EMBL/GenBank/DDBJ whole genome shotgun (WGS) entry which is preliminary data.</text>
</comment>
<keyword evidence="6" id="KW-1185">Reference proteome</keyword>
<evidence type="ECO:0000256" key="3">
    <source>
        <dbReference type="SAM" id="Phobius"/>
    </source>
</evidence>
<dbReference type="EMBL" id="AGUD01000260">
    <property type="protein sequence ID" value="EHN09682.1"/>
    <property type="molecule type" value="Genomic_DNA"/>
</dbReference>
<keyword evidence="5" id="KW-0456">Lyase</keyword>